<keyword evidence="2" id="KW-1185">Reference proteome</keyword>
<evidence type="ECO:0000313" key="1">
    <source>
        <dbReference type="EMBL" id="CAF0700532.1"/>
    </source>
</evidence>
<accession>A0A8J2FSS2</accession>
<protein>
    <submittedName>
        <fullName evidence="1">Uncharacterized protein</fullName>
    </submittedName>
</protein>
<name>A0A8J2FSS2_9BACT</name>
<evidence type="ECO:0000313" key="2">
    <source>
        <dbReference type="Proteomes" id="UP000663859"/>
    </source>
</evidence>
<dbReference type="Proteomes" id="UP000663859">
    <property type="component" value="Unassembled WGS sequence"/>
</dbReference>
<reference evidence="1" key="1">
    <citation type="submission" date="2021-02" db="EMBL/GenBank/DDBJ databases">
        <authorList>
            <person name="Cremers G."/>
            <person name="Picone N."/>
        </authorList>
    </citation>
    <scope>NUCLEOTIDE SEQUENCE</scope>
    <source>
        <strain evidence="1">PQ17</strain>
    </source>
</reference>
<organism evidence="1 2">
    <name type="scientific">Candidatus Methylacidithermus pantelleriae</name>
    <dbReference type="NCBI Taxonomy" id="2744239"/>
    <lineage>
        <taxon>Bacteria</taxon>
        <taxon>Pseudomonadati</taxon>
        <taxon>Verrucomicrobiota</taxon>
        <taxon>Methylacidiphilae</taxon>
        <taxon>Methylacidiphilales</taxon>
        <taxon>Methylacidiphilaceae</taxon>
        <taxon>Candidatus Methylacidithermus</taxon>
    </lineage>
</organism>
<dbReference type="EMBL" id="CAJNOB010000032">
    <property type="protein sequence ID" value="CAF0700532.1"/>
    <property type="molecule type" value="Genomic_DNA"/>
</dbReference>
<proteinExistence type="predicted"/>
<dbReference type="RefSeq" id="WP_174583429.1">
    <property type="nucleotide sequence ID" value="NZ_CAJNOB010000032.1"/>
</dbReference>
<gene>
    <name evidence="1" type="ORF">MPNT_380003</name>
</gene>
<comment type="caution">
    <text evidence="1">The sequence shown here is derived from an EMBL/GenBank/DDBJ whole genome shotgun (WGS) entry which is preliminary data.</text>
</comment>
<dbReference type="AlphaFoldDB" id="A0A8J2FSS2"/>
<sequence>MNGEPILATISAASEAISSVFSTLDKISEAQLRQKAYDELLRIGQALNDVFSTDPEKVKAAQRTIEASLAEGAAATGRVFSSSQTYVRVPAGVLKTLIEAFLKEKWETLGVKFS</sequence>